<evidence type="ECO:0000259" key="3">
    <source>
        <dbReference type="Pfam" id="PF12089"/>
    </source>
</evidence>
<keyword evidence="2" id="KW-0472">Membrane</keyword>
<feature type="compositionally biased region" description="Pro residues" evidence="1">
    <location>
        <begin position="35"/>
        <end position="47"/>
    </location>
</feature>
<dbReference type="Proteomes" id="UP000198677">
    <property type="component" value="Unassembled WGS sequence"/>
</dbReference>
<feature type="compositionally biased region" description="Low complexity" evidence="1">
    <location>
        <begin position="247"/>
        <end position="258"/>
    </location>
</feature>
<keyword evidence="2" id="KW-0812">Transmembrane</keyword>
<feature type="compositionally biased region" description="Low complexity" evidence="1">
    <location>
        <begin position="56"/>
        <end position="149"/>
    </location>
</feature>
<accession>A0A1H7YF51</accession>
<protein>
    <recommendedName>
        <fullName evidence="3">DUF3566 domain-containing protein</fullName>
    </recommendedName>
</protein>
<sequence length="450" mass="43673">MSTPNQPSSDRQGPPAGPGSQPQAGKPEGANGAPSPAPSTPTPPAKPDAPESAKSAPGQTAAPAQQAPAKAPGQDRPAAPAQGAGQTPPRPQGQAPQGQQPTGPSRPAQAPPSSATPAAPAQGSRPAGAPPQGGAAPAAPQGGRPTQAPTGQAPTQAPGQRPQQNGGPANGAGTRPVSPTSGPATRPGAPAGAPGTRPTSPTSGPGTRPAAQAGGPATRPGAAAGAPGTRPASAPGGQGTRPGGAAAGKPAAAAPSGDDAAKAARKEAAKAKTAVIDGPTRHIDRSDLAKDLPDLSAVKHPLPGDAPAAAGAGAKTGAQPAVVAVPIDAVAGDPLRATIQVRKVDPWSTLKVSLVISVALFFVWMFAVGFLYVVLDGMGVWDRLNNAFTDIVSESGDEGLVSAGQVFGYAALVGAINVVLFTALATIGSFIYNLCTDLVGGVEVTLADRD</sequence>
<evidence type="ECO:0000313" key="4">
    <source>
        <dbReference type="EMBL" id="SEM44595.1"/>
    </source>
</evidence>
<dbReference type="InterPro" id="IPR021949">
    <property type="entry name" value="DUF3566_TM"/>
</dbReference>
<dbReference type="EMBL" id="FOAW01000039">
    <property type="protein sequence ID" value="SEM44595.1"/>
    <property type="molecule type" value="Genomic_DNA"/>
</dbReference>
<feature type="region of interest" description="Disordered" evidence="1">
    <location>
        <begin position="1"/>
        <end position="266"/>
    </location>
</feature>
<feature type="compositionally biased region" description="Polar residues" evidence="1">
    <location>
        <begin position="150"/>
        <end position="167"/>
    </location>
</feature>
<organism evidence="4 5">
    <name type="scientific">Rhodococcus maanshanensis</name>
    <dbReference type="NCBI Taxonomy" id="183556"/>
    <lineage>
        <taxon>Bacteria</taxon>
        <taxon>Bacillati</taxon>
        <taxon>Actinomycetota</taxon>
        <taxon>Actinomycetes</taxon>
        <taxon>Mycobacteriales</taxon>
        <taxon>Nocardiaceae</taxon>
        <taxon>Rhodococcus</taxon>
    </lineage>
</organism>
<feature type="compositionally biased region" description="Low complexity" evidence="1">
    <location>
        <begin position="179"/>
        <end position="235"/>
    </location>
</feature>
<feature type="transmembrane region" description="Helical" evidence="2">
    <location>
        <begin position="406"/>
        <end position="432"/>
    </location>
</feature>
<feature type="transmembrane region" description="Helical" evidence="2">
    <location>
        <begin position="352"/>
        <end position="375"/>
    </location>
</feature>
<keyword evidence="2" id="KW-1133">Transmembrane helix</keyword>
<proteinExistence type="predicted"/>
<dbReference type="OrthoDB" id="3240216at2"/>
<keyword evidence="5" id="KW-1185">Reference proteome</keyword>
<feature type="domain" description="DUF3566" evidence="3">
    <location>
        <begin position="335"/>
        <end position="448"/>
    </location>
</feature>
<dbReference type="AlphaFoldDB" id="A0A1H7YF51"/>
<dbReference type="RefSeq" id="WP_092667946.1">
    <property type="nucleotide sequence ID" value="NZ_FOAW01000039.1"/>
</dbReference>
<dbReference type="Pfam" id="PF12089">
    <property type="entry name" value="DUF3566"/>
    <property type="match status" value="1"/>
</dbReference>
<reference evidence="5" key="1">
    <citation type="submission" date="2016-10" db="EMBL/GenBank/DDBJ databases">
        <authorList>
            <person name="Varghese N."/>
            <person name="Submissions S."/>
        </authorList>
    </citation>
    <scope>NUCLEOTIDE SEQUENCE [LARGE SCALE GENOMIC DNA]</scope>
    <source>
        <strain evidence="5">DSM 44675</strain>
    </source>
</reference>
<evidence type="ECO:0000256" key="1">
    <source>
        <dbReference type="SAM" id="MobiDB-lite"/>
    </source>
</evidence>
<evidence type="ECO:0000256" key="2">
    <source>
        <dbReference type="SAM" id="Phobius"/>
    </source>
</evidence>
<name>A0A1H7YF51_9NOCA</name>
<feature type="compositionally biased region" description="Gly residues" evidence="1">
    <location>
        <begin position="236"/>
        <end position="246"/>
    </location>
</feature>
<gene>
    <name evidence="4" type="ORF">SAMN05444583_13919</name>
</gene>
<feature type="compositionally biased region" description="Polar residues" evidence="1">
    <location>
        <begin position="1"/>
        <end position="11"/>
    </location>
</feature>
<evidence type="ECO:0000313" key="5">
    <source>
        <dbReference type="Proteomes" id="UP000198677"/>
    </source>
</evidence>
<feature type="compositionally biased region" description="Low complexity" evidence="1">
    <location>
        <begin position="12"/>
        <end position="34"/>
    </location>
</feature>